<dbReference type="GO" id="GO:0046695">
    <property type="term" value="C:SLIK (SAGA-like) complex"/>
    <property type="evidence" value="ECO:0007669"/>
    <property type="project" value="InterPro"/>
</dbReference>
<feature type="region of interest" description="Disordered" evidence="6">
    <location>
        <begin position="209"/>
        <end position="260"/>
    </location>
</feature>
<dbReference type="FunFam" id="1.25.40.770:FF:000001">
    <property type="entry name" value="Transcription initiation factor TFIID subunit 6"/>
    <property type="match status" value="1"/>
</dbReference>
<dbReference type="Proteomes" id="UP000050795">
    <property type="component" value="Unassembled WGS sequence"/>
</dbReference>
<evidence type="ECO:0000256" key="5">
    <source>
        <dbReference type="ARBA" id="ARBA00023242"/>
    </source>
</evidence>
<feature type="compositionally biased region" description="Low complexity" evidence="6">
    <location>
        <begin position="714"/>
        <end position="756"/>
    </location>
</feature>
<evidence type="ECO:0000313" key="8">
    <source>
        <dbReference type="Proteomes" id="UP000050795"/>
    </source>
</evidence>
<feature type="region of interest" description="Disordered" evidence="6">
    <location>
        <begin position="480"/>
        <end position="509"/>
    </location>
</feature>
<dbReference type="PANTHER" id="PTHR10221">
    <property type="entry name" value="TRANSCRIPTION INITIATION FACTOR TFIID SUBUNIT 6"/>
    <property type="match status" value="1"/>
</dbReference>
<dbReference type="Gene3D" id="1.25.40.770">
    <property type="entry name" value="TAF6, C-terminal HEAT repeat domain"/>
    <property type="match status" value="1"/>
</dbReference>
<keyword evidence="3" id="KW-0805">Transcription regulation</keyword>
<dbReference type="InterPro" id="IPR011442">
    <property type="entry name" value="TAF6_C"/>
</dbReference>
<dbReference type="InterPro" id="IPR046344">
    <property type="entry name" value="TAF6_C_sf"/>
</dbReference>
<evidence type="ECO:0000256" key="4">
    <source>
        <dbReference type="ARBA" id="ARBA00023163"/>
    </source>
</evidence>
<reference evidence="8" key="1">
    <citation type="submission" date="2022-06" db="EMBL/GenBank/DDBJ databases">
        <authorList>
            <person name="Berger JAMES D."/>
            <person name="Berger JAMES D."/>
        </authorList>
    </citation>
    <scope>NUCLEOTIDE SEQUENCE [LARGE SCALE GENOMIC DNA]</scope>
</reference>
<feature type="compositionally biased region" description="Low complexity" evidence="6">
    <location>
        <begin position="480"/>
        <end position="495"/>
    </location>
</feature>
<dbReference type="Pfam" id="PF07571">
    <property type="entry name" value="TAF6_C"/>
    <property type="match status" value="1"/>
</dbReference>
<evidence type="ECO:0000256" key="6">
    <source>
        <dbReference type="SAM" id="MobiDB-lite"/>
    </source>
</evidence>
<dbReference type="GO" id="GO:0000124">
    <property type="term" value="C:SAGA complex"/>
    <property type="evidence" value="ECO:0007669"/>
    <property type="project" value="InterPro"/>
</dbReference>
<protein>
    <recommendedName>
        <fullName evidence="7">TAF6 C-terminal HEAT repeat domain-containing protein</fullName>
    </recommendedName>
</protein>
<keyword evidence="4" id="KW-0804">Transcription</keyword>
<keyword evidence="8" id="KW-1185">Reference proteome</keyword>
<feature type="compositionally biased region" description="Polar residues" evidence="6">
    <location>
        <begin position="702"/>
        <end position="713"/>
    </location>
</feature>
<name>A0AA85JHE5_TRIRE</name>
<dbReference type="WBParaSite" id="TREG1_24850.1">
    <property type="protein sequence ID" value="TREG1_24850.1"/>
    <property type="gene ID" value="TREG1_24850"/>
</dbReference>
<dbReference type="GO" id="GO:0051123">
    <property type="term" value="P:RNA polymerase II preinitiation complex assembly"/>
    <property type="evidence" value="ECO:0007669"/>
    <property type="project" value="TreeGrafter"/>
</dbReference>
<accession>A0AA85JHE5</accession>
<dbReference type="PANTHER" id="PTHR10221:SF9">
    <property type="entry name" value="TRANSCRIPTION INITIATION FACTOR TFIID SUBUNIT 6"/>
    <property type="match status" value="1"/>
</dbReference>
<organism evidence="8 9">
    <name type="scientific">Trichobilharzia regenti</name>
    <name type="common">Nasal bird schistosome</name>
    <dbReference type="NCBI Taxonomy" id="157069"/>
    <lineage>
        <taxon>Eukaryota</taxon>
        <taxon>Metazoa</taxon>
        <taxon>Spiralia</taxon>
        <taxon>Lophotrochozoa</taxon>
        <taxon>Platyhelminthes</taxon>
        <taxon>Trematoda</taxon>
        <taxon>Digenea</taxon>
        <taxon>Strigeidida</taxon>
        <taxon>Schistosomatoidea</taxon>
        <taxon>Schistosomatidae</taxon>
        <taxon>Trichobilharzia</taxon>
    </lineage>
</organism>
<evidence type="ECO:0000256" key="3">
    <source>
        <dbReference type="ARBA" id="ARBA00023015"/>
    </source>
</evidence>
<feature type="region of interest" description="Disordered" evidence="6">
    <location>
        <begin position="693"/>
        <end position="756"/>
    </location>
</feature>
<evidence type="ECO:0000256" key="1">
    <source>
        <dbReference type="ARBA" id="ARBA00004123"/>
    </source>
</evidence>
<comment type="similarity">
    <text evidence="2">Belongs to the TAF6 family.</text>
</comment>
<keyword evidence="5" id="KW-0539">Nucleus</keyword>
<evidence type="ECO:0000259" key="7">
    <source>
        <dbReference type="Pfam" id="PF07571"/>
    </source>
</evidence>
<sequence>MESTEKRRVNKLLRKPSSSVGKTLGLRQKLSRNAQKQVKFLPVATEKATKQEISVDVATLCAEMCGVSDLSQSGANLLQKHLNQIARLLIHQILRVMEQSRRGTPQASDIDLASVLIGLENPFGTSTANFLPVRTGGRTASSGPGGKVFFIRPDKEIDVKALILREPAGVVYDVSLVAHWLSVNGKQPTSPQNPPPDFLSRMALLNNSFGSNKQNNKRMGVNSDNNDDGDASNEKQSKTSSQNNGEKTDTDSTSSSHPRKVLALSVERRPHEISQEVMIYFREITEACVGANETRRHEALENATLDPGLQPLLPHLMTFITEGVRINVTNHNLAILIYLMRLVKALIDNPHISLEPYLHLLVPTVITCVLNRQLCAKPLTDNHWALRDFAAKQLITLCNRHNTSSNELYSRVTRELSRALCSWIDGNASTNSTDTCMKLSSVSVSNEKNETIKTPDDGKLSGMKLCKYDPVDRTIHLVNSSGTTTSSINSSSSSSGGVGGGIVGSSGSTSGNTVNGPSLGGAVHSMNTLYGILVALAEFGPQCLRVIVFPLLSSLCQRLTKITESDPSSVNNTNESNTPGSVDNDMIKSKQQQQHPVLSLNLGCKLSPVDQRSFDSLKALMTNRFASVLNDWRLRQGLGVKLEDYRSAYGCLADCLFITNQNNNSNSLHTYTTTNTTTITTTTSAVAAANTNTTNNNVTTTHGSITSSKPPQQSSANMNIITSSINSSSNNNNNSTPVTLNTSTTSNSVTNPSSSSGRIIVTSHIVPSNVNTSNA</sequence>
<feature type="domain" description="TAF6 C-terminal HEAT repeat" evidence="7">
    <location>
        <begin position="271"/>
        <end position="421"/>
    </location>
</feature>
<proteinExistence type="inferred from homology"/>
<feature type="compositionally biased region" description="Polar residues" evidence="6">
    <location>
        <begin position="238"/>
        <end position="256"/>
    </location>
</feature>
<comment type="subcellular location">
    <subcellularLocation>
        <location evidence="1">Nucleus</location>
    </subcellularLocation>
</comment>
<dbReference type="CDD" id="cd08050">
    <property type="entry name" value="TAF6C"/>
    <property type="match status" value="1"/>
</dbReference>
<dbReference type="GO" id="GO:0005669">
    <property type="term" value="C:transcription factor TFIID complex"/>
    <property type="evidence" value="ECO:0007669"/>
    <property type="project" value="InterPro"/>
</dbReference>
<evidence type="ECO:0000313" key="9">
    <source>
        <dbReference type="WBParaSite" id="TREG1_24850.1"/>
    </source>
</evidence>
<dbReference type="InterPro" id="IPR037796">
    <property type="entry name" value="TAF6"/>
</dbReference>
<evidence type="ECO:0000256" key="2">
    <source>
        <dbReference type="ARBA" id="ARBA00007688"/>
    </source>
</evidence>
<dbReference type="AlphaFoldDB" id="A0AA85JHE5"/>
<reference evidence="9" key="2">
    <citation type="submission" date="2023-11" db="UniProtKB">
        <authorList>
            <consortium name="WormBaseParasite"/>
        </authorList>
    </citation>
    <scope>IDENTIFICATION</scope>
</reference>
<dbReference type="GO" id="GO:0016251">
    <property type="term" value="F:RNA polymerase II general transcription initiation factor activity"/>
    <property type="evidence" value="ECO:0007669"/>
    <property type="project" value="InterPro"/>
</dbReference>
<dbReference type="GO" id="GO:0003713">
    <property type="term" value="F:transcription coactivator activity"/>
    <property type="evidence" value="ECO:0007669"/>
    <property type="project" value="TreeGrafter"/>
</dbReference>